<evidence type="ECO:0000313" key="4">
    <source>
        <dbReference type="Proteomes" id="UP000694380"/>
    </source>
</evidence>
<feature type="compositionally biased region" description="Polar residues" evidence="1">
    <location>
        <begin position="101"/>
        <end position="113"/>
    </location>
</feature>
<dbReference type="PANTHER" id="PTHR42152:SF1">
    <property type="entry name" value="PROTEIN GDF5-AS1, MITOCHONDRIAL"/>
    <property type="match status" value="1"/>
</dbReference>
<dbReference type="AlphaFoldDB" id="A0A8C3I4G6"/>
<keyword evidence="2" id="KW-0732">Signal</keyword>
<organism evidence="3 4">
    <name type="scientific">Chrysemys picta bellii</name>
    <name type="common">Western painted turtle</name>
    <name type="synonym">Emys bellii</name>
    <dbReference type="NCBI Taxonomy" id="8478"/>
    <lineage>
        <taxon>Eukaryota</taxon>
        <taxon>Metazoa</taxon>
        <taxon>Chordata</taxon>
        <taxon>Craniata</taxon>
        <taxon>Vertebrata</taxon>
        <taxon>Euteleostomi</taxon>
        <taxon>Archelosauria</taxon>
        <taxon>Testudinata</taxon>
        <taxon>Testudines</taxon>
        <taxon>Cryptodira</taxon>
        <taxon>Durocryptodira</taxon>
        <taxon>Testudinoidea</taxon>
        <taxon>Emydidae</taxon>
        <taxon>Chrysemys</taxon>
    </lineage>
</organism>
<dbReference type="PANTHER" id="PTHR42152">
    <property type="entry name" value="PROTEIN GDF5OS, MITOCHONDRIAL"/>
    <property type="match status" value="1"/>
</dbReference>
<evidence type="ECO:0000256" key="1">
    <source>
        <dbReference type="SAM" id="MobiDB-lite"/>
    </source>
</evidence>
<dbReference type="Ensembl" id="ENSCPBT00000033294.1">
    <property type="protein sequence ID" value="ENSCPBP00000028265.1"/>
    <property type="gene ID" value="ENSCPBG00000019982.1"/>
</dbReference>
<feature type="region of interest" description="Disordered" evidence="1">
    <location>
        <begin position="101"/>
        <end position="142"/>
    </location>
</feature>
<evidence type="ECO:0000313" key="3">
    <source>
        <dbReference type="Ensembl" id="ENSCPBP00000028265.1"/>
    </source>
</evidence>
<feature type="compositionally biased region" description="Basic and acidic residues" evidence="1">
    <location>
        <begin position="114"/>
        <end position="128"/>
    </location>
</feature>
<feature type="region of interest" description="Disordered" evidence="1">
    <location>
        <begin position="191"/>
        <end position="246"/>
    </location>
</feature>
<sequence length="246" mass="26568">IIQSSQPSSLKLTCRAFLLHRVFAFLPCPLPPARAAIVVLRLLLGLEGVSWPGSGGSKNGGFSFLLLCEKATRRALSWGWGWGLLKRKHIRWPEPGFSRQSLMASHTSNTSQRGEPESRMSAARESHSRGGPSALGQAESSRWWRAPSLDRAKLRFAGGFRRIRSSAPTTSSVSGRLETSKRYVWPASVGESAGREKAKILSPCTAPPAELSGVSAPPQHTPSSSPTAHPAAPQYIGKRQKGDPNI</sequence>
<keyword evidence="4" id="KW-1185">Reference proteome</keyword>
<proteinExistence type="predicted"/>
<accession>A0A8C3I4G6</accession>
<feature type="chain" id="PRO_5034282524" evidence="2">
    <location>
        <begin position="36"/>
        <end position="246"/>
    </location>
</feature>
<dbReference type="GeneTree" id="ENSGT00950000185286"/>
<protein>
    <submittedName>
        <fullName evidence="3">Uncharacterized protein</fullName>
    </submittedName>
</protein>
<feature type="compositionally biased region" description="Low complexity" evidence="1">
    <location>
        <begin position="215"/>
        <end position="234"/>
    </location>
</feature>
<dbReference type="Proteomes" id="UP000694380">
    <property type="component" value="Unplaced"/>
</dbReference>
<name>A0A8C3I4G6_CHRPI</name>
<evidence type="ECO:0000256" key="2">
    <source>
        <dbReference type="SAM" id="SignalP"/>
    </source>
</evidence>
<dbReference type="OMA" id="WVREKAT"/>
<dbReference type="InterPro" id="IPR039711">
    <property type="entry name" value="GDF5OS"/>
</dbReference>
<reference evidence="3" key="1">
    <citation type="submission" date="2025-08" db="UniProtKB">
        <authorList>
            <consortium name="Ensembl"/>
        </authorList>
    </citation>
    <scope>IDENTIFICATION</scope>
</reference>
<reference evidence="3" key="2">
    <citation type="submission" date="2025-09" db="UniProtKB">
        <authorList>
            <consortium name="Ensembl"/>
        </authorList>
    </citation>
    <scope>IDENTIFICATION</scope>
</reference>
<feature type="signal peptide" evidence="2">
    <location>
        <begin position="1"/>
        <end position="35"/>
    </location>
</feature>